<dbReference type="InterPro" id="IPR011010">
    <property type="entry name" value="DNA_brk_join_enz"/>
</dbReference>
<evidence type="ECO:0000256" key="6">
    <source>
        <dbReference type="ARBA" id="ARBA00022829"/>
    </source>
</evidence>
<keyword evidence="10 11" id="KW-0131">Cell cycle</keyword>
<dbReference type="InterPro" id="IPR004107">
    <property type="entry name" value="Integrase_SAM-like_N"/>
</dbReference>
<keyword evidence="4 11" id="KW-0963">Cytoplasm</keyword>
<feature type="active site" evidence="11">
    <location>
        <position position="248"/>
    </location>
</feature>
<evidence type="ECO:0000256" key="7">
    <source>
        <dbReference type="ARBA" id="ARBA00022908"/>
    </source>
</evidence>
<keyword evidence="7 11" id="KW-0229">DNA integration</keyword>
<evidence type="ECO:0000256" key="10">
    <source>
        <dbReference type="ARBA" id="ARBA00023306"/>
    </source>
</evidence>
<evidence type="ECO:0000256" key="4">
    <source>
        <dbReference type="ARBA" id="ARBA00022490"/>
    </source>
</evidence>
<protein>
    <recommendedName>
        <fullName evidence="3 11">Tyrosine recombinase XerC</fullName>
    </recommendedName>
</protein>
<dbReference type="InterPro" id="IPR013762">
    <property type="entry name" value="Integrase-like_cat_sf"/>
</dbReference>
<keyword evidence="9 11" id="KW-0233">DNA recombination</keyword>
<feature type="active site" evidence="11">
    <location>
        <position position="176"/>
    </location>
</feature>
<dbReference type="InterPro" id="IPR050090">
    <property type="entry name" value="Tyrosine_recombinase_XerCD"/>
</dbReference>
<comment type="subunit">
    <text evidence="11">Forms a cyclic heterotetrameric complex composed of two molecules of XerC and two molecules of XerD.</text>
</comment>
<accession>A0ABQ1RKF4</accession>
<feature type="domain" description="Tyr recombinase" evidence="12">
    <location>
        <begin position="112"/>
        <end position="293"/>
    </location>
</feature>
<feature type="active site" description="O-(3'-phospho-DNA)-tyrosine intermediate" evidence="11">
    <location>
        <position position="280"/>
    </location>
</feature>
<keyword evidence="8 11" id="KW-0238">DNA-binding</keyword>
<feature type="active site" evidence="11">
    <location>
        <position position="245"/>
    </location>
</feature>
<evidence type="ECO:0000256" key="2">
    <source>
        <dbReference type="ARBA" id="ARBA00006657"/>
    </source>
</evidence>
<dbReference type="NCBIfam" id="NF001399">
    <property type="entry name" value="PRK00283.1"/>
    <property type="match status" value="1"/>
</dbReference>
<dbReference type="SUPFAM" id="SSF56349">
    <property type="entry name" value="DNA breaking-rejoining enzymes"/>
    <property type="match status" value="1"/>
</dbReference>
<gene>
    <name evidence="11 14" type="primary">xerC</name>
    <name evidence="14" type="ORF">GCM10011357_27900</name>
</gene>
<comment type="caution">
    <text evidence="14">The sequence shown here is derived from an EMBL/GenBank/DDBJ whole genome shotgun (WGS) entry which is preliminary data.</text>
</comment>
<keyword evidence="15" id="KW-1185">Reference proteome</keyword>
<reference evidence="15" key="1">
    <citation type="journal article" date="2019" name="Int. J. Syst. Evol. Microbiol.">
        <title>The Global Catalogue of Microorganisms (GCM) 10K type strain sequencing project: providing services to taxonomists for standard genome sequencing and annotation.</title>
        <authorList>
            <consortium name="The Broad Institute Genomics Platform"/>
            <consortium name="The Broad Institute Genome Sequencing Center for Infectious Disease"/>
            <person name="Wu L."/>
            <person name="Ma J."/>
        </authorList>
    </citation>
    <scope>NUCLEOTIDE SEQUENCE [LARGE SCALE GENOMIC DNA]</scope>
    <source>
        <strain evidence="15">CGMCC 1.12923</strain>
    </source>
</reference>
<dbReference type="PANTHER" id="PTHR30349:SF81">
    <property type="entry name" value="TYROSINE RECOMBINASE XERC"/>
    <property type="match status" value="1"/>
</dbReference>
<comment type="function">
    <text evidence="11">Site-specific tyrosine recombinase, which acts by catalyzing the cutting and rejoining of the recombining DNA molecules. The XerC-XerD complex is essential to convert dimers of the bacterial chromosome into monomers to permit their segregation at cell division. It also contributes to the segregational stability of plasmids.</text>
</comment>
<dbReference type="Pfam" id="PF00589">
    <property type="entry name" value="Phage_integrase"/>
    <property type="match status" value="1"/>
</dbReference>
<feature type="active site" evidence="11">
    <location>
        <position position="152"/>
    </location>
</feature>
<dbReference type="PANTHER" id="PTHR30349">
    <property type="entry name" value="PHAGE INTEGRASE-RELATED"/>
    <property type="match status" value="1"/>
</dbReference>
<dbReference type="CDD" id="cd00798">
    <property type="entry name" value="INT_XerDC_C"/>
    <property type="match status" value="1"/>
</dbReference>
<comment type="subcellular location">
    <subcellularLocation>
        <location evidence="1 11">Cytoplasm</location>
    </subcellularLocation>
</comment>
<name>A0ABQ1RKF4_9ALTE</name>
<evidence type="ECO:0000259" key="13">
    <source>
        <dbReference type="PROSITE" id="PS51900"/>
    </source>
</evidence>
<evidence type="ECO:0000256" key="11">
    <source>
        <dbReference type="HAMAP-Rule" id="MF_01808"/>
    </source>
</evidence>
<dbReference type="Gene3D" id="1.10.443.10">
    <property type="entry name" value="Intergrase catalytic core"/>
    <property type="match status" value="1"/>
</dbReference>
<keyword evidence="5 11" id="KW-0132">Cell division</keyword>
<feature type="domain" description="Core-binding (CB)" evidence="13">
    <location>
        <begin position="8"/>
        <end position="91"/>
    </location>
</feature>
<sequence length="304" mass="34482">MMVESATGCNDQRLEDFFAHLRNECNLAKRTLDTYAQQLQDVHQQLALKSWADLSPQHIRQLLNQARQKGHSPASIALKLSALRTFCQYLLQQGELTSNPTTGIQAPKKGRPLPKQLHVDEMSQLLDFNPGEDVLGIRDKAMLELTYSCGLRLAELTGLNLDNLEDGKHQLRVRGKGNKERLLPVGRIARDALQAWLKVRGELAPAEEKALFISKQRRRITARQIAQRMQQWAIRQGLNQPLNPHKLRHSFATHVLESSGDLRGVQELLGHANLTTTQVYTHLDFQHLAQVYDKAHPRARKSKS</sequence>
<dbReference type="InterPro" id="IPR011931">
    <property type="entry name" value="Recomb_XerC"/>
</dbReference>
<keyword evidence="6 11" id="KW-0159">Chromosome partition</keyword>
<evidence type="ECO:0000256" key="5">
    <source>
        <dbReference type="ARBA" id="ARBA00022618"/>
    </source>
</evidence>
<dbReference type="InterPro" id="IPR023009">
    <property type="entry name" value="Tyrosine_recombinase_XerC/XerD"/>
</dbReference>
<feature type="active site" evidence="11">
    <location>
        <position position="271"/>
    </location>
</feature>
<evidence type="ECO:0000259" key="12">
    <source>
        <dbReference type="PROSITE" id="PS51898"/>
    </source>
</evidence>
<dbReference type="InterPro" id="IPR002104">
    <property type="entry name" value="Integrase_catalytic"/>
</dbReference>
<dbReference type="Proteomes" id="UP000614272">
    <property type="component" value="Unassembled WGS sequence"/>
</dbReference>
<evidence type="ECO:0000256" key="8">
    <source>
        <dbReference type="ARBA" id="ARBA00023125"/>
    </source>
</evidence>
<dbReference type="InterPro" id="IPR044068">
    <property type="entry name" value="CB"/>
</dbReference>
<proteinExistence type="inferred from homology"/>
<comment type="similarity">
    <text evidence="2 11">Belongs to the 'phage' integrase family. XerC subfamily.</text>
</comment>
<dbReference type="NCBIfam" id="TIGR02224">
    <property type="entry name" value="recomb_XerC"/>
    <property type="match status" value="1"/>
</dbReference>
<evidence type="ECO:0000256" key="1">
    <source>
        <dbReference type="ARBA" id="ARBA00004496"/>
    </source>
</evidence>
<evidence type="ECO:0000256" key="9">
    <source>
        <dbReference type="ARBA" id="ARBA00023172"/>
    </source>
</evidence>
<dbReference type="PROSITE" id="PS51898">
    <property type="entry name" value="TYR_RECOMBINASE"/>
    <property type="match status" value="1"/>
</dbReference>
<dbReference type="EMBL" id="BMGJ01000012">
    <property type="protein sequence ID" value="GGD71219.1"/>
    <property type="molecule type" value="Genomic_DNA"/>
</dbReference>
<dbReference type="Gene3D" id="1.10.150.130">
    <property type="match status" value="1"/>
</dbReference>
<evidence type="ECO:0000256" key="3">
    <source>
        <dbReference type="ARBA" id="ARBA00015804"/>
    </source>
</evidence>
<evidence type="ECO:0000313" key="15">
    <source>
        <dbReference type="Proteomes" id="UP000614272"/>
    </source>
</evidence>
<dbReference type="InterPro" id="IPR010998">
    <property type="entry name" value="Integrase_recombinase_N"/>
</dbReference>
<dbReference type="Pfam" id="PF02899">
    <property type="entry name" value="Phage_int_SAM_1"/>
    <property type="match status" value="1"/>
</dbReference>
<evidence type="ECO:0000313" key="14">
    <source>
        <dbReference type="EMBL" id="GGD71219.1"/>
    </source>
</evidence>
<organism evidence="14 15">
    <name type="scientific">Lacimicrobium alkaliphilum</name>
    <dbReference type="NCBI Taxonomy" id="1526571"/>
    <lineage>
        <taxon>Bacteria</taxon>
        <taxon>Pseudomonadati</taxon>
        <taxon>Pseudomonadota</taxon>
        <taxon>Gammaproteobacteria</taxon>
        <taxon>Alteromonadales</taxon>
        <taxon>Alteromonadaceae</taxon>
        <taxon>Lacimicrobium</taxon>
    </lineage>
</organism>
<dbReference type="HAMAP" id="MF_01808">
    <property type="entry name" value="Recomb_XerC_XerD"/>
    <property type="match status" value="1"/>
</dbReference>
<dbReference type="PROSITE" id="PS51900">
    <property type="entry name" value="CB"/>
    <property type="match status" value="1"/>
</dbReference>